<dbReference type="NCBIfam" id="TIGR00858">
    <property type="entry name" value="bioF"/>
    <property type="match status" value="1"/>
</dbReference>
<accession>A0ABS7ZPL1</accession>
<comment type="caution">
    <text evidence="11">The sequence shown here is derived from an EMBL/GenBank/DDBJ whole genome shotgun (WGS) entry which is preliminary data.</text>
</comment>
<dbReference type="InterPro" id="IPR015424">
    <property type="entry name" value="PyrdxlP-dep_Trfase"/>
</dbReference>
<evidence type="ECO:0000256" key="8">
    <source>
        <dbReference type="ARBA" id="ARBA00047715"/>
    </source>
</evidence>
<evidence type="ECO:0000256" key="9">
    <source>
        <dbReference type="HAMAP-Rule" id="MF_01693"/>
    </source>
</evidence>
<proteinExistence type="inferred from homology"/>
<comment type="pathway">
    <text evidence="2 9">Cofactor biosynthesis; biotin biosynthesis.</text>
</comment>
<dbReference type="GO" id="GO:0008710">
    <property type="term" value="F:8-amino-7-oxononanoate synthase activity"/>
    <property type="evidence" value="ECO:0007669"/>
    <property type="project" value="UniProtKB-EC"/>
</dbReference>
<keyword evidence="5 9" id="KW-0808">Transferase</keyword>
<dbReference type="EMBL" id="JAEDAH010000042">
    <property type="protein sequence ID" value="MCA6063636.1"/>
    <property type="molecule type" value="Genomic_DNA"/>
</dbReference>
<keyword evidence="7 9" id="KW-0663">Pyridoxal phosphate</keyword>
<dbReference type="CDD" id="cd06454">
    <property type="entry name" value="KBL_like"/>
    <property type="match status" value="1"/>
</dbReference>
<dbReference type="InterPro" id="IPR015421">
    <property type="entry name" value="PyrdxlP-dep_Trfase_major"/>
</dbReference>
<evidence type="ECO:0000256" key="3">
    <source>
        <dbReference type="ARBA" id="ARBA00010008"/>
    </source>
</evidence>
<feature type="binding site" evidence="9">
    <location>
        <position position="353"/>
    </location>
    <ligand>
        <name>substrate</name>
    </ligand>
</feature>
<organism evidence="11 12">
    <name type="scientific">Thalassolituus marinus</name>
    <dbReference type="NCBI Taxonomy" id="671053"/>
    <lineage>
        <taxon>Bacteria</taxon>
        <taxon>Pseudomonadati</taxon>
        <taxon>Pseudomonadota</taxon>
        <taxon>Gammaproteobacteria</taxon>
        <taxon>Oceanospirillales</taxon>
        <taxon>Oceanospirillaceae</taxon>
        <taxon>Thalassolituus</taxon>
    </lineage>
</organism>
<evidence type="ECO:0000256" key="2">
    <source>
        <dbReference type="ARBA" id="ARBA00004746"/>
    </source>
</evidence>
<protein>
    <recommendedName>
        <fullName evidence="9">8-amino-7-oxononanoate synthase</fullName>
        <shortName evidence="9">AONS</shortName>
        <ecNumber evidence="9">2.3.1.47</ecNumber>
    </recommendedName>
    <alternativeName>
        <fullName evidence="9">7-keto-8-amino-pelargonic acid synthase</fullName>
        <shortName evidence="9">7-KAP synthase</shortName>
        <shortName evidence="9">KAPA synthase</shortName>
    </alternativeName>
    <alternativeName>
        <fullName evidence="9">8-amino-7-ketopelargonate synthase</fullName>
    </alternativeName>
</protein>
<feature type="binding site" evidence="9">
    <location>
        <begin position="105"/>
        <end position="106"/>
    </location>
    <ligand>
        <name>pyridoxal 5'-phosphate</name>
        <dbReference type="ChEBI" id="CHEBI:597326"/>
    </ligand>
</feature>
<dbReference type="Gene3D" id="3.90.1150.10">
    <property type="entry name" value="Aspartate Aminotransferase, domain 1"/>
    <property type="match status" value="1"/>
</dbReference>
<dbReference type="InterPro" id="IPR004839">
    <property type="entry name" value="Aminotransferase_I/II_large"/>
</dbReference>
<evidence type="ECO:0000256" key="1">
    <source>
        <dbReference type="ARBA" id="ARBA00001933"/>
    </source>
</evidence>
<dbReference type="RefSeq" id="WP_225673821.1">
    <property type="nucleotide sequence ID" value="NZ_JAEDAH010000042.1"/>
</dbReference>
<feature type="binding site" evidence="9">
    <location>
        <position position="130"/>
    </location>
    <ligand>
        <name>substrate</name>
    </ligand>
</feature>
<dbReference type="EC" id="2.3.1.47" evidence="9"/>
<keyword evidence="11" id="KW-0012">Acyltransferase</keyword>
<comment type="similarity">
    <text evidence="3 9">Belongs to the class-II pyridoxal-phosphate-dependent aminotransferase family. BioF subfamily.</text>
</comment>
<evidence type="ECO:0000256" key="4">
    <source>
        <dbReference type="ARBA" id="ARBA00011738"/>
    </source>
</evidence>
<dbReference type="InterPro" id="IPR001917">
    <property type="entry name" value="Aminotrans_II_pyridoxalP_BS"/>
</dbReference>
<feature type="domain" description="Aminotransferase class I/classII large" evidence="10">
    <location>
        <begin position="40"/>
        <end position="381"/>
    </location>
</feature>
<comment type="catalytic activity">
    <reaction evidence="8 9">
        <text>6-carboxyhexanoyl-[ACP] + L-alanine + H(+) = (8S)-8-amino-7-oxononanoate + holo-[ACP] + CO2</text>
        <dbReference type="Rhea" id="RHEA:42288"/>
        <dbReference type="Rhea" id="RHEA-COMP:9685"/>
        <dbReference type="Rhea" id="RHEA-COMP:9955"/>
        <dbReference type="ChEBI" id="CHEBI:15378"/>
        <dbReference type="ChEBI" id="CHEBI:16526"/>
        <dbReference type="ChEBI" id="CHEBI:57972"/>
        <dbReference type="ChEBI" id="CHEBI:64479"/>
        <dbReference type="ChEBI" id="CHEBI:78846"/>
        <dbReference type="ChEBI" id="CHEBI:149468"/>
        <dbReference type="EC" id="2.3.1.47"/>
    </reaction>
</comment>
<comment type="subunit">
    <text evidence="4 9">Homodimer.</text>
</comment>
<dbReference type="Gene3D" id="3.40.640.10">
    <property type="entry name" value="Type I PLP-dependent aspartate aminotransferase-like (Major domain)"/>
    <property type="match status" value="1"/>
</dbReference>
<name>A0ABS7ZPL1_9GAMM</name>
<evidence type="ECO:0000259" key="10">
    <source>
        <dbReference type="Pfam" id="PF00155"/>
    </source>
</evidence>
<feature type="binding site" evidence="9">
    <location>
        <position position="176"/>
    </location>
    <ligand>
        <name>pyridoxal 5'-phosphate</name>
        <dbReference type="ChEBI" id="CHEBI:597326"/>
    </ligand>
</feature>
<dbReference type="PROSITE" id="PS00599">
    <property type="entry name" value="AA_TRANSFER_CLASS_2"/>
    <property type="match status" value="1"/>
</dbReference>
<dbReference type="Pfam" id="PF00155">
    <property type="entry name" value="Aminotran_1_2"/>
    <property type="match status" value="1"/>
</dbReference>
<comment type="function">
    <text evidence="9">Catalyzes the decarboxylative condensation of pimeloyl-[acyl-carrier protein] and L-alanine to produce 8-amino-7-oxononanoate (AON), [acyl-carrier protein], and carbon dioxide.</text>
</comment>
<sequence length="391" mass="42047">MNWNQRISTALQQRKQQHLWRGHACIDGPQGVHVQRDGQPMLNFCANDYLGLAGRHQALQSAAANWGLGSGASHLVCGHSVAHQQLEEALAQHTGYEKALLFSTGYMANIGTIAALVNRGDEIFQDKLNHASLLDGGILSRARMTRYQHNNTEHLASLLQNPAHGHRLIVSDGVFSMDGDTADITQLSALATEYQALLMVDDAHGFGVIGEPHNNSGQGIRAAAGLTSHQLPVYIGTLGKALGGFGAFVAGSAELIDYLVQFARPYIYTTALPAAVAEAMLDNLQLLSNGQLQRQLTNNIQYFRQLASTAQLPLTDSVTPIQPLIIGDNQATLTCSQALAEAGLWVGAIRPPTVAKGSARLRITLSAAHSEGDIRRLVDTLARHWPAKEAV</sequence>
<evidence type="ECO:0000256" key="7">
    <source>
        <dbReference type="ARBA" id="ARBA00022898"/>
    </source>
</evidence>
<feature type="binding site" evidence="9">
    <location>
        <position position="204"/>
    </location>
    <ligand>
        <name>pyridoxal 5'-phosphate</name>
        <dbReference type="ChEBI" id="CHEBI:597326"/>
    </ligand>
</feature>
<dbReference type="SUPFAM" id="SSF53383">
    <property type="entry name" value="PLP-dependent transferases"/>
    <property type="match status" value="1"/>
</dbReference>
<dbReference type="InterPro" id="IPR022834">
    <property type="entry name" value="AONS_Proteobacteria"/>
</dbReference>
<dbReference type="Proteomes" id="UP000714380">
    <property type="component" value="Unassembled WGS sequence"/>
</dbReference>
<feature type="binding site" evidence="9">
    <location>
        <position position="21"/>
    </location>
    <ligand>
        <name>substrate</name>
    </ligand>
</feature>
<evidence type="ECO:0000313" key="11">
    <source>
        <dbReference type="EMBL" id="MCA6063636.1"/>
    </source>
</evidence>
<dbReference type="PANTHER" id="PTHR13693">
    <property type="entry name" value="CLASS II AMINOTRANSFERASE/8-AMINO-7-OXONONANOATE SYNTHASE"/>
    <property type="match status" value="1"/>
</dbReference>
<keyword evidence="6 9" id="KW-0093">Biotin biosynthesis</keyword>
<reference evidence="11 12" key="1">
    <citation type="submission" date="2020-12" db="EMBL/GenBank/DDBJ databases">
        <title>Novel Thalassolituus-related marine hydrocarbonoclastic bacteria mediated algae-derived hydrocarbons mineralization in twilight zone of the northern South China Sea.</title>
        <authorList>
            <person name="Dong C."/>
        </authorList>
    </citation>
    <scope>NUCLEOTIDE SEQUENCE [LARGE SCALE GENOMIC DNA]</scope>
    <source>
        <strain evidence="11 12">IMCC1826</strain>
    </source>
</reference>
<dbReference type="InterPro" id="IPR015422">
    <property type="entry name" value="PyrdxlP-dep_Trfase_small"/>
</dbReference>
<feature type="binding site" evidence="9">
    <location>
        <position position="237"/>
    </location>
    <ligand>
        <name>pyridoxal 5'-phosphate</name>
        <dbReference type="ChEBI" id="CHEBI:597326"/>
    </ligand>
</feature>
<comment type="cofactor">
    <cofactor evidence="1 9">
        <name>pyridoxal 5'-phosphate</name>
        <dbReference type="ChEBI" id="CHEBI:597326"/>
    </cofactor>
</comment>
<feature type="modified residue" description="N6-(pyridoxal phosphate)lysine" evidence="9">
    <location>
        <position position="240"/>
    </location>
</feature>
<keyword evidence="12" id="KW-1185">Reference proteome</keyword>
<dbReference type="HAMAP" id="MF_01693">
    <property type="entry name" value="BioF_aminotrans_2"/>
    <property type="match status" value="1"/>
</dbReference>
<dbReference type="PANTHER" id="PTHR13693:SF100">
    <property type="entry name" value="8-AMINO-7-OXONONANOATE SYNTHASE"/>
    <property type="match status" value="1"/>
</dbReference>
<evidence type="ECO:0000256" key="5">
    <source>
        <dbReference type="ARBA" id="ARBA00022679"/>
    </source>
</evidence>
<dbReference type="InterPro" id="IPR050087">
    <property type="entry name" value="AON_synthase_class-II"/>
</dbReference>
<evidence type="ECO:0000313" key="12">
    <source>
        <dbReference type="Proteomes" id="UP000714380"/>
    </source>
</evidence>
<gene>
    <name evidence="9 11" type="primary">bioF</name>
    <name evidence="11" type="ORF">I9W95_08445</name>
</gene>
<evidence type="ECO:0000256" key="6">
    <source>
        <dbReference type="ARBA" id="ARBA00022756"/>
    </source>
</evidence>
<dbReference type="InterPro" id="IPR004723">
    <property type="entry name" value="AONS_Archaea/Proteobacteria"/>
</dbReference>